<evidence type="ECO:0000256" key="4">
    <source>
        <dbReference type="ARBA" id="ARBA00004613"/>
    </source>
</evidence>
<evidence type="ECO:0000259" key="23">
    <source>
        <dbReference type="Pfam" id="PF04389"/>
    </source>
</evidence>
<keyword evidence="16" id="KW-0865">Zymogen</keyword>
<comment type="subunit">
    <text evidence="19">Homodimer. The monomeric form is inactive while the homodimer is active.</text>
</comment>
<keyword evidence="8" id="KW-0645">Protease</keyword>
<keyword evidence="6" id="KW-0964">Secreted</keyword>
<dbReference type="EMBL" id="JAGSPC010000001">
    <property type="protein sequence ID" value="MBV7259938.1"/>
    <property type="molecule type" value="Genomic_DNA"/>
</dbReference>
<feature type="region of interest" description="Disordered" evidence="21">
    <location>
        <begin position="514"/>
        <end position="535"/>
    </location>
</feature>
<evidence type="ECO:0000313" key="24">
    <source>
        <dbReference type="EMBL" id="MBV7259938.1"/>
    </source>
</evidence>
<evidence type="ECO:0000256" key="1">
    <source>
        <dbReference type="ARBA" id="ARBA00004240"/>
    </source>
</evidence>
<evidence type="ECO:0000256" key="17">
    <source>
        <dbReference type="ARBA" id="ARBA00023180"/>
    </source>
</evidence>
<keyword evidence="10 22" id="KW-0732">Signal</keyword>
<evidence type="ECO:0000256" key="15">
    <source>
        <dbReference type="ARBA" id="ARBA00023049"/>
    </source>
</evidence>
<feature type="domain" description="Peptidase M28" evidence="23">
    <location>
        <begin position="290"/>
        <end position="505"/>
    </location>
</feature>
<evidence type="ECO:0000256" key="21">
    <source>
        <dbReference type="SAM" id="MobiDB-lite"/>
    </source>
</evidence>
<gene>
    <name evidence="24" type="ORF">KCG46_10205</name>
</gene>
<keyword evidence="13" id="KW-0862">Zinc</keyword>
<evidence type="ECO:0000313" key="25">
    <source>
        <dbReference type="Proteomes" id="UP001138681"/>
    </source>
</evidence>
<comment type="caution">
    <text evidence="24">The sequence shown here is derived from an EMBL/GenBank/DDBJ whole genome shotgun (WGS) entry which is preliminary data.</text>
</comment>
<evidence type="ECO:0000256" key="7">
    <source>
        <dbReference type="ARBA" id="ARBA00022645"/>
    </source>
</evidence>
<evidence type="ECO:0000256" key="8">
    <source>
        <dbReference type="ARBA" id="ARBA00022670"/>
    </source>
</evidence>
<dbReference type="GO" id="GO:0070573">
    <property type="term" value="F:metallodipeptidase activity"/>
    <property type="evidence" value="ECO:0007669"/>
    <property type="project" value="InterPro"/>
</dbReference>
<evidence type="ECO:0000256" key="9">
    <source>
        <dbReference type="ARBA" id="ARBA00022723"/>
    </source>
</evidence>
<protein>
    <recommendedName>
        <fullName evidence="5">Carboxypeptidase Q</fullName>
    </recommendedName>
    <alternativeName>
        <fullName evidence="20">Plasma glutamate carboxypeptidase</fullName>
    </alternativeName>
</protein>
<evidence type="ECO:0000256" key="22">
    <source>
        <dbReference type="SAM" id="SignalP"/>
    </source>
</evidence>
<proteinExistence type="predicted"/>
<dbReference type="InterPro" id="IPR039866">
    <property type="entry name" value="CPQ"/>
</dbReference>
<evidence type="ECO:0000256" key="6">
    <source>
        <dbReference type="ARBA" id="ARBA00022525"/>
    </source>
</evidence>
<dbReference type="AlphaFoldDB" id="A0A9X1F610"/>
<name>A0A9X1F610_9SPHN</name>
<dbReference type="PANTHER" id="PTHR12053:SF3">
    <property type="entry name" value="CARBOXYPEPTIDASE Q"/>
    <property type="match status" value="1"/>
</dbReference>
<feature type="compositionally biased region" description="Polar residues" evidence="21">
    <location>
        <begin position="526"/>
        <end position="535"/>
    </location>
</feature>
<feature type="chain" id="PRO_5040973760" description="Carboxypeptidase Q" evidence="22">
    <location>
        <begin position="25"/>
        <end position="535"/>
    </location>
</feature>
<dbReference type="GO" id="GO:0004180">
    <property type="term" value="F:carboxypeptidase activity"/>
    <property type="evidence" value="ECO:0007669"/>
    <property type="project" value="UniProtKB-KW"/>
</dbReference>
<keyword evidence="25" id="KW-1185">Reference proteome</keyword>
<dbReference type="GO" id="GO:0006508">
    <property type="term" value="P:proteolysis"/>
    <property type="evidence" value="ECO:0007669"/>
    <property type="project" value="UniProtKB-KW"/>
</dbReference>
<evidence type="ECO:0000256" key="18">
    <source>
        <dbReference type="ARBA" id="ARBA00023228"/>
    </source>
</evidence>
<dbReference type="GO" id="GO:0005764">
    <property type="term" value="C:lysosome"/>
    <property type="evidence" value="ECO:0007669"/>
    <property type="project" value="UniProtKB-SubCell"/>
</dbReference>
<dbReference type="RefSeq" id="WP_218405114.1">
    <property type="nucleotide sequence ID" value="NZ_JAGSPC010000001.1"/>
</dbReference>
<evidence type="ECO:0000256" key="10">
    <source>
        <dbReference type="ARBA" id="ARBA00022729"/>
    </source>
</evidence>
<evidence type="ECO:0000256" key="5">
    <source>
        <dbReference type="ARBA" id="ARBA00014116"/>
    </source>
</evidence>
<dbReference type="InterPro" id="IPR007484">
    <property type="entry name" value="Peptidase_M28"/>
</dbReference>
<dbReference type="GO" id="GO:0005576">
    <property type="term" value="C:extracellular region"/>
    <property type="evidence" value="ECO:0007669"/>
    <property type="project" value="UniProtKB-SubCell"/>
</dbReference>
<keyword evidence="9" id="KW-0479">Metal-binding</keyword>
<keyword evidence="12" id="KW-0256">Endoplasmic reticulum</keyword>
<evidence type="ECO:0000256" key="20">
    <source>
        <dbReference type="ARBA" id="ARBA00033328"/>
    </source>
</evidence>
<organism evidence="24 25">
    <name type="scientific">Erythrobacter crassostreae</name>
    <dbReference type="NCBI Taxonomy" id="2828328"/>
    <lineage>
        <taxon>Bacteria</taxon>
        <taxon>Pseudomonadati</taxon>
        <taxon>Pseudomonadota</taxon>
        <taxon>Alphaproteobacteria</taxon>
        <taxon>Sphingomonadales</taxon>
        <taxon>Erythrobacteraceae</taxon>
        <taxon>Erythrobacter/Porphyrobacter group</taxon>
        <taxon>Erythrobacter</taxon>
    </lineage>
</organism>
<evidence type="ECO:0000256" key="16">
    <source>
        <dbReference type="ARBA" id="ARBA00023145"/>
    </source>
</evidence>
<keyword evidence="14" id="KW-0333">Golgi apparatus</keyword>
<evidence type="ECO:0000256" key="19">
    <source>
        <dbReference type="ARBA" id="ARBA00025833"/>
    </source>
</evidence>
<sequence length="535" mass="58256">MKSLRTVLACSALAFAVVPVGAFAEEAGDNAQIIDEGLNRSQIQQMAHELVDDIGPRLTNSTNMRKAEAWAVAKMKELGLENVRKEGFEFGRGWEVISSNVEMMGPRPLELTAIPVAWTPGTEGPVEGEVIVAPISSPGQFEAYRGKLEGKIVLISRPGTGNEPSQVTFRRLEDDDISSRDLIAIPQHNPDGPGGFARFVNSIKTFPKQLDEFLASEGAIAWAKISYRDAKLLHGTGYNHEVGNTQTLPGVEIAAEDYRRLARLAIGGEAPRLRVDTRVRFIDGDTKSYNIIGEIRGTDPRAGYVMAGAHIDSWHGADGAVDNASGVVTALEAARIIKTLGKRPKRTIRIALWGAEEQGLYGSLAYVRQHIVERAGEEGLSNAELLANWSTLYPVTPKPGFYDMKAYFNMDNGSGKFRGIHAEENIGAIPMLEKWMKPFNGLGAKHVVAGATGGTDHIMFQAVGLPGFQFIQDPLDYGSRLHHTNADTFDHLRPDDLRQASVVMAGMLLAAANDKDTLPREPLPQKPTNTNPFGQ</sequence>
<comment type="subcellular location">
    <subcellularLocation>
        <location evidence="1">Endoplasmic reticulum</location>
    </subcellularLocation>
    <subcellularLocation>
        <location evidence="3">Golgi apparatus</location>
    </subcellularLocation>
    <subcellularLocation>
        <location evidence="2">Lysosome</location>
    </subcellularLocation>
    <subcellularLocation>
        <location evidence="4">Secreted</location>
    </subcellularLocation>
</comment>
<evidence type="ECO:0000256" key="14">
    <source>
        <dbReference type="ARBA" id="ARBA00023034"/>
    </source>
</evidence>
<dbReference type="Proteomes" id="UP001138681">
    <property type="component" value="Unassembled WGS sequence"/>
</dbReference>
<keyword evidence="11" id="KW-0378">Hydrolase</keyword>
<evidence type="ECO:0000256" key="11">
    <source>
        <dbReference type="ARBA" id="ARBA00022801"/>
    </source>
</evidence>
<accession>A0A9X1F610</accession>
<keyword evidence="17" id="KW-0325">Glycoprotein</keyword>
<evidence type="ECO:0000256" key="2">
    <source>
        <dbReference type="ARBA" id="ARBA00004371"/>
    </source>
</evidence>
<reference evidence="24" key="1">
    <citation type="submission" date="2021-04" db="EMBL/GenBank/DDBJ databases">
        <authorList>
            <person name="Pira H."/>
            <person name="Risdian C."/>
            <person name="Wink J."/>
        </authorList>
    </citation>
    <scope>NUCLEOTIDE SEQUENCE</scope>
    <source>
        <strain evidence="24">WH158</strain>
    </source>
</reference>
<dbReference type="GO" id="GO:0046872">
    <property type="term" value="F:metal ion binding"/>
    <property type="evidence" value="ECO:0007669"/>
    <property type="project" value="UniProtKB-KW"/>
</dbReference>
<evidence type="ECO:0000256" key="13">
    <source>
        <dbReference type="ARBA" id="ARBA00022833"/>
    </source>
</evidence>
<evidence type="ECO:0000256" key="3">
    <source>
        <dbReference type="ARBA" id="ARBA00004555"/>
    </source>
</evidence>
<keyword evidence="7" id="KW-0121">Carboxypeptidase</keyword>
<keyword evidence="15" id="KW-0482">Metalloprotease</keyword>
<evidence type="ECO:0000256" key="12">
    <source>
        <dbReference type="ARBA" id="ARBA00022824"/>
    </source>
</evidence>
<dbReference type="PANTHER" id="PTHR12053">
    <property type="entry name" value="PROTEASE FAMILY M28 PLASMA GLUTAMATE CARBOXYPEPTIDASE-RELATED"/>
    <property type="match status" value="1"/>
</dbReference>
<keyword evidence="18" id="KW-0458">Lysosome</keyword>
<feature type="signal peptide" evidence="22">
    <location>
        <begin position="1"/>
        <end position="24"/>
    </location>
</feature>
<dbReference type="Pfam" id="PF04389">
    <property type="entry name" value="Peptidase_M28"/>
    <property type="match status" value="1"/>
</dbReference>